<reference evidence="5 7" key="2">
    <citation type="journal article" date="2013" name="Nature">
        <title>Insights into bilaterian evolution from three spiralian genomes.</title>
        <authorList>
            <person name="Simakov O."/>
            <person name="Marletaz F."/>
            <person name="Cho S.J."/>
            <person name="Edsinger-Gonzales E."/>
            <person name="Havlak P."/>
            <person name="Hellsten U."/>
            <person name="Kuo D.H."/>
            <person name="Larsson T."/>
            <person name="Lv J."/>
            <person name="Arendt D."/>
            <person name="Savage R."/>
            <person name="Osoegawa K."/>
            <person name="de Jong P."/>
            <person name="Grimwood J."/>
            <person name="Chapman J.A."/>
            <person name="Shapiro H."/>
            <person name="Aerts A."/>
            <person name="Otillar R.P."/>
            <person name="Terry A.Y."/>
            <person name="Boore J.L."/>
            <person name="Grigoriev I.V."/>
            <person name="Lindberg D.R."/>
            <person name="Seaver E.C."/>
            <person name="Weisblat D.A."/>
            <person name="Putnam N.H."/>
            <person name="Rokhsar D.S."/>
        </authorList>
    </citation>
    <scope>NUCLEOTIDE SEQUENCE</scope>
    <source>
        <strain evidence="5 7">I ESC-2004</strain>
    </source>
</reference>
<dbReference type="Gene3D" id="3.40.50.720">
    <property type="entry name" value="NAD(P)-binding Rossmann-like Domain"/>
    <property type="match status" value="1"/>
</dbReference>
<comment type="similarity">
    <text evidence="4">Belongs to the short-chain dehydrogenases/reductases (SDR) family. 17-beta-HSD 3 subfamily.</text>
</comment>
<dbReference type="EMBL" id="KB303505">
    <property type="protein sequence ID" value="ELU03062.1"/>
    <property type="molecule type" value="Genomic_DNA"/>
</dbReference>
<keyword evidence="2" id="KW-0521">NADP</keyword>
<dbReference type="CDD" id="cd05356">
    <property type="entry name" value="17beta-HSD1_like_SDR_c"/>
    <property type="match status" value="1"/>
</dbReference>
<gene>
    <name evidence="5" type="ORF">CAPTEDRAFT_167281</name>
</gene>
<dbReference type="PANTHER" id="PTHR44889:SF1">
    <property type="entry name" value="INACTIVE HYDROXYSTEROID DEHYDROGENASE-LIKE PROTEIN 1"/>
    <property type="match status" value="1"/>
</dbReference>
<accession>R7UIH5</accession>
<dbReference type="InterPro" id="IPR002347">
    <property type="entry name" value="SDR_fam"/>
</dbReference>
<dbReference type="SUPFAM" id="SSF51735">
    <property type="entry name" value="NAD(P)-binding Rossmann-fold domains"/>
    <property type="match status" value="1"/>
</dbReference>
<evidence type="ECO:0000313" key="7">
    <source>
        <dbReference type="Proteomes" id="UP000014760"/>
    </source>
</evidence>
<protein>
    <submittedName>
        <fullName evidence="5 6">Uncharacterized protein</fullName>
    </submittedName>
</protein>
<evidence type="ECO:0000256" key="1">
    <source>
        <dbReference type="ARBA" id="ARBA00004173"/>
    </source>
</evidence>
<proteinExistence type="inferred from homology"/>
<dbReference type="PRINTS" id="PR00080">
    <property type="entry name" value="SDRFAMILY"/>
</dbReference>
<reference evidence="7" key="1">
    <citation type="submission" date="2012-12" db="EMBL/GenBank/DDBJ databases">
        <authorList>
            <person name="Hellsten U."/>
            <person name="Grimwood J."/>
            <person name="Chapman J.A."/>
            <person name="Shapiro H."/>
            <person name="Aerts A."/>
            <person name="Otillar R.P."/>
            <person name="Terry A.Y."/>
            <person name="Boore J.L."/>
            <person name="Simakov O."/>
            <person name="Marletaz F."/>
            <person name="Cho S.-J."/>
            <person name="Edsinger-Gonzales E."/>
            <person name="Havlak P."/>
            <person name="Kuo D.-H."/>
            <person name="Larsson T."/>
            <person name="Lv J."/>
            <person name="Arendt D."/>
            <person name="Savage R."/>
            <person name="Osoegawa K."/>
            <person name="de Jong P."/>
            <person name="Lindberg D.R."/>
            <person name="Seaver E.C."/>
            <person name="Weisblat D.A."/>
            <person name="Putnam N.H."/>
            <person name="Grigoriev I.V."/>
            <person name="Rokhsar D.S."/>
        </authorList>
    </citation>
    <scope>NUCLEOTIDE SEQUENCE</scope>
    <source>
        <strain evidence="7">I ESC-2004</strain>
    </source>
</reference>
<keyword evidence="3" id="KW-0496">Mitochondrion</keyword>
<keyword evidence="7" id="KW-1185">Reference proteome</keyword>
<dbReference type="EnsemblMetazoa" id="CapteT167281">
    <property type="protein sequence ID" value="CapteP167281"/>
    <property type="gene ID" value="CapteG167281"/>
</dbReference>
<dbReference type="Pfam" id="PF00106">
    <property type="entry name" value="adh_short"/>
    <property type="match status" value="1"/>
</dbReference>
<evidence type="ECO:0000256" key="3">
    <source>
        <dbReference type="ARBA" id="ARBA00023128"/>
    </source>
</evidence>
<name>R7UIH5_CAPTE</name>
<dbReference type="InterPro" id="IPR036291">
    <property type="entry name" value="NAD(P)-bd_dom_sf"/>
</dbReference>
<evidence type="ECO:0000256" key="2">
    <source>
        <dbReference type="ARBA" id="ARBA00022857"/>
    </source>
</evidence>
<dbReference type="AlphaFoldDB" id="R7UIH5"/>
<dbReference type="Proteomes" id="UP000014760">
    <property type="component" value="Unassembled WGS sequence"/>
</dbReference>
<sequence>MAVAVDSFQFLLKETLSLFSKVRDTLAIVGALYAARRTLALSWRMYKAFKAHGLSRLTYQSHLCYYGSWAVVTGSTHGIGRAYAQELAASGLNIVIVSLGQEDCQLVADDLERTFGIETCVVAVDFDGCRDAYAEIKKSIEDKDIGILVNNVGVMYDYPQYFLDVPEQKLWQLFHVNVAAATVMTHIVLPQMVEKGRGAVVTVASGATSSLPTPQMTVYSATKAYLDYFMRALSYEYSASGVAFQCLQPFYVATRMTSYSATLSSPSLFIPSATTYARNALMTLGWSQRTTGYWPHTIQFWLTSLMPEWLWLWGSSRLNAALRRQAHQRIRHTSGGSRPSSQIFPSSASMDHFLSSPGRSLEVLSGGQLRSKAVDVQEAASQAMEEIEHRATNT</sequence>
<dbReference type="HOGENOM" id="CLU_010194_38_0_1"/>
<reference evidence="6" key="3">
    <citation type="submission" date="2015-06" db="UniProtKB">
        <authorList>
            <consortium name="EnsemblMetazoa"/>
        </authorList>
    </citation>
    <scope>IDENTIFICATION</scope>
</reference>
<evidence type="ECO:0000256" key="4">
    <source>
        <dbReference type="ARBA" id="ARBA00038261"/>
    </source>
</evidence>
<dbReference type="OMA" id="QYGLMKC"/>
<dbReference type="GO" id="GO:0005739">
    <property type="term" value="C:mitochondrion"/>
    <property type="evidence" value="ECO:0007669"/>
    <property type="project" value="UniProtKB-SubCell"/>
</dbReference>
<dbReference type="FunCoup" id="R7UIH5">
    <property type="interactions" value="826"/>
</dbReference>
<evidence type="ECO:0000313" key="5">
    <source>
        <dbReference type="EMBL" id="ELU03062.1"/>
    </source>
</evidence>
<dbReference type="PANTHER" id="PTHR44889">
    <property type="entry name" value="INACTIVE HYDROXYSTEROID DEHYDROGENASE-LIKE PROTEIN 1"/>
    <property type="match status" value="1"/>
</dbReference>
<dbReference type="STRING" id="283909.R7UIH5"/>
<dbReference type="OrthoDB" id="5545019at2759"/>
<organism evidence="5">
    <name type="scientific">Capitella teleta</name>
    <name type="common">Polychaete worm</name>
    <dbReference type="NCBI Taxonomy" id="283909"/>
    <lineage>
        <taxon>Eukaryota</taxon>
        <taxon>Metazoa</taxon>
        <taxon>Spiralia</taxon>
        <taxon>Lophotrochozoa</taxon>
        <taxon>Annelida</taxon>
        <taxon>Polychaeta</taxon>
        <taxon>Sedentaria</taxon>
        <taxon>Scolecida</taxon>
        <taxon>Capitellidae</taxon>
        <taxon>Capitella</taxon>
    </lineage>
</organism>
<dbReference type="InterPro" id="IPR052149">
    <property type="entry name" value="17-beta-HSD3-like"/>
</dbReference>
<dbReference type="FunFam" id="3.40.50.720:FF:000137">
    <property type="entry name" value="Hydroxysteroid (17-beta) dehydrogenase 3"/>
    <property type="match status" value="1"/>
</dbReference>
<dbReference type="PRINTS" id="PR00081">
    <property type="entry name" value="GDHRDH"/>
</dbReference>
<dbReference type="EMBL" id="AMQN01008594">
    <property type="status" value="NOT_ANNOTATED_CDS"/>
    <property type="molecule type" value="Genomic_DNA"/>
</dbReference>
<evidence type="ECO:0000313" key="6">
    <source>
        <dbReference type="EnsemblMetazoa" id="CapteP167281"/>
    </source>
</evidence>
<comment type="subcellular location">
    <subcellularLocation>
        <location evidence="1">Mitochondrion</location>
    </subcellularLocation>
</comment>